<sequence>MDGQDPTRSSDATESKPYLEPFSLNVLLDEDKRRSLDLASRTHQIQVPYSEATKLTKRAKAATGSPVWFPSSHNADPDKAHSITRAVTRAEPNIYRLLPSIVLAYQVQHPNRVRQIQNDPFVVLQRKVVVLGDCKLAAAEVLAYLEPAIGAVAFAKNDLASRLERIWLSGDKAVFVAKIMSYDPSWGAQQVSFDPTCNKWKEQVQEDMTRYMKLEHTLRRIQEAMQRIEKAVEKELENLDWGTKHLASTVRRVIRDKAFARV</sequence>
<accession>A0A9P4U650</accession>
<evidence type="ECO:0000313" key="2">
    <source>
        <dbReference type="EMBL" id="KAF2437647.1"/>
    </source>
</evidence>
<gene>
    <name evidence="2" type="ORF">P171DRAFT_477979</name>
</gene>
<feature type="coiled-coil region" evidence="1">
    <location>
        <begin position="211"/>
        <end position="238"/>
    </location>
</feature>
<keyword evidence="1" id="KW-0175">Coiled coil</keyword>
<keyword evidence="3" id="KW-1185">Reference proteome</keyword>
<organism evidence="2 3">
    <name type="scientific">Karstenula rhodostoma CBS 690.94</name>
    <dbReference type="NCBI Taxonomy" id="1392251"/>
    <lineage>
        <taxon>Eukaryota</taxon>
        <taxon>Fungi</taxon>
        <taxon>Dikarya</taxon>
        <taxon>Ascomycota</taxon>
        <taxon>Pezizomycotina</taxon>
        <taxon>Dothideomycetes</taxon>
        <taxon>Pleosporomycetidae</taxon>
        <taxon>Pleosporales</taxon>
        <taxon>Massarineae</taxon>
        <taxon>Didymosphaeriaceae</taxon>
        <taxon>Karstenula</taxon>
    </lineage>
</organism>
<comment type="caution">
    <text evidence="2">The sequence shown here is derived from an EMBL/GenBank/DDBJ whole genome shotgun (WGS) entry which is preliminary data.</text>
</comment>
<evidence type="ECO:0000313" key="3">
    <source>
        <dbReference type="Proteomes" id="UP000799764"/>
    </source>
</evidence>
<dbReference type="Proteomes" id="UP000799764">
    <property type="component" value="Unassembled WGS sequence"/>
</dbReference>
<dbReference type="EMBL" id="MU001515">
    <property type="protein sequence ID" value="KAF2437647.1"/>
    <property type="molecule type" value="Genomic_DNA"/>
</dbReference>
<name>A0A9P4U650_9PLEO</name>
<dbReference type="AlphaFoldDB" id="A0A9P4U650"/>
<proteinExistence type="predicted"/>
<protein>
    <submittedName>
        <fullName evidence="2">Uncharacterized protein</fullName>
    </submittedName>
</protein>
<reference evidence="2" key="1">
    <citation type="journal article" date="2020" name="Stud. Mycol.">
        <title>101 Dothideomycetes genomes: a test case for predicting lifestyles and emergence of pathogens.</title>
        <authorList>
            <person name="Haridas S."/>
            <person name="Albert R."/>
            <person name="Binder M."/>
            <person name="Bloem J."/>
            <person name="Labutti K."/>
            <person name="Salamov A."/>
            <person name="Andreopoulos B."/>
            <person name="Baker S."/>
            <person name="Barry K."/>
            <person name="Bills G."/>
            <person name="Bluhm B."/>
            <person name="Cannon C."/>
            <person name="Castanera R."/>
            <person name="Culley D."/>
            <person name="Daum C."/>
            <person name="Ezra D."/>
            <person name="Gonzalez J."/>
            <person name="Henrissat B."/>
            <person name="Kuo A."/>
            <person name="Liang C."/>
            <person name="Lipzen A."/>
            <person name="Lutzoni F."/>
            <person name="Magnuson J."/>
            <person name="Mondo S."/>
            <person name="Nolan M."/>
            <person name="Ohm R."/>
            <person name="Pangilinan J."/>
            <person name="Park H.-J."/>
            <person name="Ramirez L."/>
            <person name="Alfaro M."/>
            <person name="Sun H."/>
            <person name="Tritt A."/>
            <person name="Yoshinaga Y."/>
            <person name="Zwiers L.-H."/>
            <person name="Turgeon B."/>
            <person name="Goodwin S."/>
            <person name="Spatafora J."/>
            <person name="Crous P."/>
            <person name="Grigoriev I."/>
        </authorList>
    </citation>
    <scope>NUCLEOTIDE SEQUENCE</scope>
    <source>
        <strain evidence="2">CBS 690.94</strain>
    </source>
</reference>
<evidence type="ECO:0000256" key="1">
    <source>
        <dbReference type="SAM" id="Coils"/>
    </source>
</evidence>